<evidence type="ECO:0000256" key="1">
    <source>
        <dbReference type="ARBA" id="ARBA00004141"/>
    </source>
</evidence>
<dbReference type="RefSeq" id="WP_204199091.1">
    <property type="nucleotide sequence ID" value="NZ_JAFEMC010000003.1"/>
</dbReference>
<keyword evidence="8" id="KW-1185">Reference proteome</keyword>
<feature type="transmembrane region" description="Helical" evidence="6">
    <location>
        <begin position="131"/>
        <end position="152"/>
    </location>
</feature>
<feature type="transmembrane region" description="Helical" evidence="6">
    <location>
        <begin position="97"/>
        <end position="124"/>
    </location>
</feature>
<sequence>MDALMAALVAAALAGIGDRPAHLSAILADRFRPGVVILAALVALAAATALAAIAGTLLAPMLTPEAARLLLALALALQGGGALWSGKPPERLDGWRLGGFATATLGLFILAFGDGVQFVVAALTAGGGSPILAAAGATIGATVTMTAGVLLGERGWLRLPLKPVRWTIAGLFLVVAAILALQALHLV</sequence>
<dbReference type="Pfam" id="PF01169">
    <property type="entry name" value="GDT1"/>
    <property type="match status" value="1"/>
</dbReference>
<comment type="similarity">
    <text evidence="2 6">Belongs to the GDT1 family.</text>
</comment>
<dbReference type="InterPro" id="IPR001727">
    <property type="entry name" value="GDT1-like"/>
</dbReference>
<evidence type="ECO:0000313" key="8">
    <source>
        <dbReference type="Proteomes" id="UP000763641"/>
    </source>
</evidence>
<evidence type="ECO:0000256" key="6">
    <source>
        <dbReference type="RuleBase" id="RU365102"/>
    </source>
</evidence>
<comment type="caution">
    <text evidence="7">The sequence shown here is derived from an EMBL/GenBank/DDBJ whole genome shotgun (WGS) entry which is preliminary data.</text>
</comment>
<dbReference type="EMBL" id="JAFEMC010000003">
    <property type="protein sequence ID" value="MBM6576987.1"/>
    <property type="molecule type" value="Genomic_DNA"/>
</dbReference>
<feature type="transmembrane region" description="Helical" evidence="6">
    <location>
        <begin position="164"/>
        <end position="184"/>
    </location>
</feature>
<evidence type="ECO:0000256" key="5">
    <source>
        <dbReference type="ARBA" id="ARBA00023136"/>
    </source>
</evidence>
<name>A0ABS2D7S6_9SPHN</name>
<feature type="transmembrane region" description="Helical" evidence="6">
    <location>
        <begin position="35"/>
        <end position="59"/>
    </location>
</feature>
<keyword evidence="5 6" id="KW-0472">Membrane</keyword>
<evidence type="ECO:0000313" key="7">
    <source>
        <dbReference type="EMBL" id="MBM6576987.1"/>
    </source>
</evidence>
<feature type="transmembrane region" description="Helical" evidence="6">
    <location>
        <begin position="66"/>
        <end position="85"/>
    </location>
</feature>
<gene>
    <name evidence="7" type="ORF">ILT43_11425</name>
</gene>
<keyword evidence="3 6" id="KW-0812">Transmembrane</keyword>
<evidence type="ECO:0000256" key="4">
    <source>
        <dbReference type="ARBA" id="ARBA00022989"/>
    </source>
</evidence>
<accession>A0ABS2D7S6</accession>
<protein>
    <recommendedName>
        <fullName evidence="6">GDT1 family protein</fullName>
    </recommendedName>
</protein>
<keyword evidence="4 6" id="KW-1133">Transmembrane helix</keyword>
<proteinExistence type="inferred from homology"/>
<comment type="subcellular location">
    <subcellularLocation>
        <location evidence="1 6">Membrane</location>
        <topology evidence="1 6">Multi-pass membrane protein</topology>
    </subcellularLocation>
</comment>
<evidence type="ECO:0000256" key="2">
    <source>
        <dbReference type="ARBA" id="ARBA00009190"/>
    </source>
</evidence>
<dbReference type="Proteomes" id="UP000763641">
    <property type="component" value="Unassembled WGS sequence"/>
</dbReference>
<evidence type="ECO:0000256" key="3">
    <source>
        <dbReference type="ARBA" id="ARBA00022692"/>
    </source>
</evidence>
<organism evidence="7 8">
    <name type="scientific">Sphingomonas longa</name>
    <dbReference type="NCBI Taxonomy" id="2778730"/>
    <lineage>
        <taxon>Bacteria</taxon>
        <taxon>Pseudomonadati</taxon>
        <taxon>Pseudomonadota</taxon>
        <taxon>Alphaproteobacteria</taxon>
        <taxon>Sphingomonadales</taxon>
        <taxon>Sphingomonadaceae</taxon>
        <taxon>Sphingomonas</taxon>
    </lineage>
</organism>
<reference evidence="7 8" key="1">
    <citation type="submission" date="2020-12" db="EMBL/GenBank/DDBJ databases">
        <title>Sphingomonas sp.</title>
        <authorList>
            <person name="Kim M.K."/>
        </authorList>
    </citation>
    <scope>NUCLEOTIDE SEQUENCE [LARGE SCALE GENOMIC DNA]</scope>
    <source>
        <strain evidence="7 8">BT552</strain>
    </source>
</reference>